<dbReference type="EMBL" id="OU893334">
    <property type="protein sequence ID" value="CAH0758835.1"/>
    <property type="molecule type" value="Genomic_DNA"/>
</dbReference>
<protein>
    <recommendedName>
        <fullName evidence="3">C3H1-type domain-containing protein</fullName>
    </recommendedName>
</protein>
<feature type="compositionally biased region" description="Basic residues" evidence="2">
    <location>
        <begin position="23"/>
        <end position="32"/>
    </location>
</feature>
<proteinExistence type="predicted"/>
<evidence type="ECO:0000313" key="5">
    <source>
        <dbReference type="Proteomes" id="UP001153714"/>
    </source>
</evidence>
<feature type="region of interest" description="Disordered" evidence="2">
    <location>
        <begin position="1082"/>
        <end position="1104"/>
    </location>
</feature>
<dbReference type="OrthoDB" id="7492290at2759"/>
<accession>A0A9P0C6R6</accession>
<keyword evidence="5" id="KW-1185">Reference proteome</keyword>
<feature type="region of interest" description="Disordered" evidence="2">
    <location>
        <begin position="110"/>
        <end position="131"/>
    </location>
</feature>
<feature type="region of interest" description="Disordered" evidence="2">
    <location>
        <begin position="410"/>
        <end position="466"/>
    </location>
</feature>
<feature type="zinc finger region" description="C3H1-type" evidence="1">
    <location>
        <begin position="775"/>
        <end position="796"/>
    </location>
</feature>
<reference evidence="4" key="1">
    <citation type="submission" date="2021-12" db="EMBL/GenBank/DDBJ databases">
        <authorList>
            <person name="King R."/>
        </authorList>
    </citation>
    <scope>NUCLEOTIDE SEQUENCE</scope>
</reference>
<feature type="region of interest" description="Disordered" evidence="2">
    <location>
        <begin position="273"/>
        <end position="329"/>
    </location>
</feature>
<dbReference type="InterPro" id="IPR000571">
    <property type="entry name" value="Znf_CCCH"/>
</dbReference>
<evidence type="ECO:0000313" key="4">
    <source>
        <dbReference type="EMBL" id="CAH0758835.1"/>
    </source>
</evidence>
<feature type="compositionally biased region" description="Polar residues" evidence="2">
    <location>
        <begin position="308"/>
        <end position="321"/>
    </location>
</feature>
<reference evidence="4" key="2">
    <citation type="submission" date="2022-10" db="EMBL/GenBank/DDBJ databases">
        <authorList>
            <consortium name="ENA_rothamsted_submissions"/>
            <consortium name="culmorum"/>
            <person name="King R."/>
        </authorList>
    </citation>
    <scope>NUCLEOTIDE SEQUENCE</scope>
</reference>
<name>A0A9P0C6R6_9NEOP</name>
<keyword evidence="1" id="KW-0863">Zinc-finger</keyword>
<keyword evidence="1" id="KW-0479">Metal-binding</keyword>
<feature type="region of interest" description="Disordered" evidence="2">
    <location>
        <begin position="169"/>
        <end position="190"/>
    </location>
</feature>
<evidence type="ECO:0000256" key="1">
    <source>
        <dbReference type="PROSITE-ProRule" id="PRU00723"/>
    </source>
</evidence>
<feature type="compositionally biased region" description="Polar residues" evidence="2">
    <location>
        <begin position="445"/>
        <end position="466"/>
    </location>
</feature>
<dbReference type="PROSITE" id="PS50103">
    <property type="entry name" value="ZF_C3H1"/>
    <property type="match status" value="1"/>
</dbReference>
<dbReference type="AlphaFoldDB" id="A0A9P0C6R6"/>
<gene>
    <name evidence="4" type="ORF">DIATSA_LOCUS9233</name>
</gene>
<dbReference type="GO" id="GO:0008270">
    <property type="term" value="F:zinc ion binding"/>
    <property type="evidence" value="ECO:0007669"/>
    <property type="project" value="UniProtKB-KW"/>
</dbReference>
<organism evidence="4 5">
    <name type="scientific">Diatraea saccharalis</name>
    <name type="common">sugarcane borer</name>
    <dbReference type="NCBI Taxonomy" id="40085"/>
    <lineage>
        <taxon>Eukaryota</taxon>
        <taxon>Metazoa</taxon>
        <taxon>Ecdysozoa</taxon>
        <taxon>Arthropoda</taxon>
        <taxon>Hexapoda</taxon>
        <taxon>Insecta</taxon>
        <taxon>Pterygota</taxon>
        <taxon>Neoptera</taxon>
        <taxon>Endopterygota</taxon>
        <taxon>Lepidoptera</taxon>
        <taxon>Glossata</taxon>
        <taxon>Ditrysia</taxon>
        <taxon>Pyraloidea</taxon>
        <taxon>Crambidae</taxon>
        <taxon>Crambinae</taxon>
        <taxon>Diatraea</taxon>
    </lineage>
</organism>
<feature type="region of interest" description="Disordered" evidence="2">
    <location>
        <begin position="533"/>
        <end position="555"/>
    </location>
</feature>
<feature type="compositionally biased region" description="Basic and acidic residues" evidence="2">
    <location>
        <begin position="12"/>
        <end position="22"/>
    </location>
</feature>
<evidence type="ECO:0000256" key="2">
    <source>
        <dbReference type="SAM" id="MobiDB-lite"/>
    </source>
</evidence>
<feature type="domain" description="C3H1-type" evidence="3">
    <location>
        <begin position="775"/>
        <end position="796"/>
    </location>
</feature>
<sequence length="1157" mass="130216">MAPKKNVNKTPTLEKKALEKKTPKPRMKKEKAKLRIPSVIKLKIPATTLNKTVKKESAKNIAPKNKAAAKLSTTKFSKKQLDTLAKLELANEVARAQLLNIPVAVDKVTSPPTTATKKSEKGKKRGCAKKTPQIEKPTAIDTTVSCPSDSEEARAQLLNIPVVVDEVSTTPTTASKKSEKGKKRGCSKKAPQIEKTIATDTTVSCLTDSEEAFDMAPKKKKYVRKVPYAQVKKKPIVKRNNKVTVKTTNELPKKKMKQTKITDLNTGIESSLKTSVKYSNKPVKKKTTTETKPRTRRPLIRKGKPDADTTSTSDVQKSPSLLEQLENKSPKIENVVSNESPVKENLEACTIGSRKTSTTGVSECLSWTKDISSSSTVTSLTASSNDFVRIDKKIPILKLTNIDNQIKVETLNNPQPSSDAGSSSSSSSGSNSSESTLNRDARSLDLSTSSVTPTKSRNSNGNSEANNHINYITALDRLTAKLKTFDLEIINWIGYDETDLNMDIKKFQDNVFRILKEESQVITHCQRLKQVLSDNNQEDNANDLNNREQTAENTGNSDIVIPVNANRNNILGQGIRNDDSVGNNNNLIGELKSPSKVVNDNTNGNGNNFTSEKYRYTNFENNYDDDDALSLFAESITGIESSRLNSSTASVMSIANNSTGHFEEYIPQPLSREQWDSVNKISYIPSKIVNTDVQSLDNKKTICEKHRADSTSITKDVELDKNEIPLNIENNLNTTEKVFNQHDQCTIIEKKKMPCLMSSLFKSLHGIKSIVFRGMCFFYLISSCKNPRCRFPHVKPDLNEISSKLVRLSEEVFIQEYMLLRNWPDLRRKYGMCFVEECKRRELTRFLVEMAIDFYMKANENYIEDCNLRVIVMECTLLYLNTVNLATCEDLLLFNVQQDLLLCDVFMKTIADTQNFSRFKQVFINLTNFIVHHDKTFNLDVGTQILERVCILPYEQSLTEALIEMISHTDQVIFDNSMIGIFEKQLSSKNKDLYEKFLACKQAKLERPMSKNPEIPPCINPDVEPVINTSLIHTEREKRYTSPDTTNLDNTNKSTDEPIFTRTIDFNRVRNIGVNIQRSFSNSNSTISNDSTEESGPQITPVPTPNFQTWKGQTVFNKFRNYSRAAPPQGSYQRPPLIKRRIHQLPNFGPSPSVCIQ</sequence>
<dbReference type="Proteomes" id="UP001153714">
    <property type="component" value="Chromosome 3"/>
</dbReference>
<evidence type="ECO:0000259" key="3">
    <source>
        <dbReference type="PROSITE" id="PS50103"/>
    </source>
</evidence>
<feature type="region of interest" description="Disordered" evidence="2">
    <location>
        <begin position="1"/>
        <end position="32"/>
    </location>
</feature>
<keyword evidence="1" id="KW-0862">Zinc</keyword>
<feature type="compositionally biased region" description="Low complexity" evidence="2">
    <location>
        <begin position="417"/>
        <end position="435"/>
    </location>
</feature>